<evidence type="ECO:0000313" key="10">
    <source>
        <dbReference type="Proteomes" id="UP000040453"/>
    </source>
</evidence>
<dbReference type="AlphaFoldDB" id="A0A0A1MMQ9"/>
<dbReference type="InterPro" id="IPR024704">
    <property type="entry name" value="SMC"/>
</dbReference>
<keyword evidence="3 7" id="KW-0547">Nucleotide-binding</keyword>
<dbReference type="GO" id="GO:0007062">
    <property type="term" value="P:sister chromatid cohesion"/>
    <property type="evidence" value="ECO:0007669"/>
    <property type="project" value="InterPro"/>
</dbReference>
<dbReference type="GO" id="GO:0005524">
    <property type="term" value="F:ATP binding"/>
    <property type="evidence" value="ECO:0007669"/>
    <property type="project" value="UniProtKB-UniRule"/>
</dbReference>
<dbReference type="GO" id="GO:0030261">
    <property type="term" value="P:chromosome condensation"/>
    <property type="evidence" value="ECO:0007669"/>
    <property type="project" value="InterPro"/>
</dbReference>
<comment type="subunit">
    <text evidence="7">Homodimer.</text>
</comment>
<dbReference type="SUPFAM" id="SSF75553">
    <property type="entry name" value="Smc hinge domain"/>
    <property type="match status" value="1"/>
</dbReference>
<accession>A0A0A1MMQ9</accession>
<proteinExistence type="inferred from homology"/>
<name>A0A0A1MMQ9_9BACI</name>
<gene>
    <name evidence="9" type="primary">smc_3</name>
    <name evidence="7" type="synonym">smc</name>
    <name evidence="9" type="ORF">BN997_04272</name>
</gene>
<evidence type="ECO:0000313" key="9">
    <source>
        <dbReference type="EMBL" id="CEI84328.1"/>
    </source>
</evidence>
<comment type="domain">
    <text evidence="7">Contains large globular domains required for ATP hydrolysis at each terminus and a third globular domain forming a flexible hinge near the middle of the molecule. These domains are separated by coiled-coil structures.</text>
</comment>
<evidence type="ECO:0000256" key="7">
    <source>
        <dbReference type="HAMAP-Rule" id="MF_01894"/>
    </source>
</evidence>
<dbReference type="InterPro" id="IPR036277">
    <property type="entry name" value="SMC_hinge_sf"/>
</dbReference>
<evidence type="ECO:0000256" key="1">
    <source>
        <dbReference type="ARBA" id="ARBA00004496"/>
    </source>
</evidence>
<dbReference type="GO" id="GO:0016887">
    <property type="term" value="F:ATP hydrolysis activity"/>
    <property type="evidence" value="ECO:0007669"/>
    <property type="project" value="InterPro"/>
</dbReference>
<dbReference type="Gene3D" id="1.20.1060.20">
    <property type="match status" value="1"/>
</dbReference>
<dbReference type="Gene3D" id="3.40.50.300">
    <property type="entry name" value="P-loop containing nucleotide triphosphate hydrolases"/>
    <property type="match status" value="2"/>
</dbReference>
<keyword evidence="2 7" id="KW-0963">Cytoplasm</keyword>
<organism evidence="9 10">
    <name type="scientific">Oceanobacillus oncorhynchi</name>
    <dbReference type="NCBI Taxonomy" id="545501"/>
    <lineage>
        <taxon>Bacteria</taxon>
        <taxon>Bacillati</taxon>
        <taxon>Bacillota</taxon>
        <taxon>Bacilli</taxon>
        <taxon>Bacillales</taxon>
        <taxon>Bacillaceae</taxon>
        <taxon>Oceanobacillus</taxon>
    </lineage>
</organism>
<feature type="coiled-coil region" evidence="7">
    <location>
        <begin position="682"/>
        <end position="932"/>
    </location>
</feature>
<evidence type="ECO:0000256" key="5">
    <source>
        <dbReference type="ARBA" id="ARBA00023054"/>
    </source>
</evidence>
<comment type="function">
    <text evidence="7">Required for chromosome condensation and partitioning.</text>
</comment>
<keyword evidence="10" id="KW-1185">Reference proteome</keyword>
<evidence type="ECO:0000259" key="8">
    <source>
        <dbReference type="SMART" id="SM00968"/>
    </source>
</evidence>
<comment type="subcellular location">
    <subcellularLocation>
        <location evidence="1 7">Cytoplasm</location>
    </subcellularLocation>
</comment>
<feature type="domain" description="SMC hinge" evidence="8">
    <location>
        <begin position="520"/>
        <end position="640"/>
    </location>
</feature>
<dbReference type="Gene3D" id="3.30.70.1620">
    <property type="match status" value="1"/>
</dbReference>
<evidence type="ECO:0000256" key="6">
    <source>
        <dbReference type="ARBA" id="ARBA00023125"/>
    </source>
</evidence>
<dbReference type="Gene3D" id="1.10.287.1490">
    <property type="match status" value="1"/>
</dbReference>
<dbReference type="GO" id="GO:0006260">
    <property type="term" value="P:DNA replication"/>
    <property type="evidence" value="ECO:0007669"/>
    <property type="project" value="UniProtKB-UniRule"/>
</dbReference>
<dbReference type="FunFam" id="3.40.50.300:FF:000901">
    <property type="entry name" value="Chromosome partition protein Smc"/>
    <property type="match status" value="1"/>
</dbReference>
<dbReference type="HAMAP" id="MF_01894">
    <property type="entry name" value="Smc_prok"/>
    <property type="match status" value="1"/>
</dbReference>
<feature type="coiled-coil region" evidence="7">
    <location>
        <begin position="167"/>
        <end position="475"/>
    </location>
</feature>
<dbReference type="PIRSF" id="PIRSF005719">
    <property type="entry name" value="SMC"/>
    <property type="match status" value="1"/>
</dbReference>
<evidence type="ECO:0000256" key="2">
    <source>
        <dbReference type="ARBA" id="ARBA00022490"/>
    </source>
</evidence>
<dbReference type="InterPro" id="IPR027417">
    <property type="entry name" value="P-loop_NTPase"/>
</dbReference>
<dbReference type="Pfam" id="PF02463">
    <property type="entry name" value="SMC_N"/>
    <property type="match status" value="2"/>
</dbReference>
<feature type="binding site" evidence="7">
    <location>
        <begin position="32"/>
        <end position="39"/>
    </location>
    <ligand>
        <name>ATP</name>
        <dbReference type="ChEBI" id="CHEBI:30616"/>
    </ligand>
</feature>
<dbReference type="GO" id="GO:0005737">
    <property type="term" value="C:cytoplasm"/>
    <property type="evidence" value="ECO:0007669"/>
    <property type="project" value="UniProtKB-SubCell"/>
</dbReference>
<evidence type="ECO:0000256" key="4">
    <source>
        <dbReference type="ARBA" id="ARBA00022840"/>
    </source>
</evidence>
<protein>
    <recommendedName>
        <fullName evidence="7">Chromosome partition protein Smc</fullName>
    </recommendedName>
</protein>
<dbReference type="EMBL" id="CDGG01000001">
    <property type="protein sequence ID" value="CEI84328.1"/>
    <property type="molecule type" value="Genomic_DNA"/>
</dbReference>
<dbReference type="NCBIfam" id="TIGR02168">
    <property type="entry name" value="SMC_prok_B"/>
    <property type="match status" value="1"/>
</dbReference>
<dbReference type="GO" id="GO:0005694">
    <property type="term" value="C:chromosome"/>
    <property type="evidence" value="ECO:0007669"/>
    <property type="project" value="InterPro"/>
</dbReference>
<dbReference type="OrthoDB" id="9808768at2"/>
<dbReference type="Proteomes" id="UP000040453">
    <property type="component" value="Unassembled WGS sequence"/>
</dbReference>
<dbReference type="GO" id="GO:0007059">
    <property type="term" value="P:chromosome segregation"/>
    <property type="evidence" value="ECO:0007669"/>
    <property type="project" value="UniProtKB-UniRule"/>
</dbReference>
<dbReference type="Pfam" id="PF06470">
    <property type="entry name" value="SMC_hinge"/>
    <property type="match status" value="1"/>
</dbReference>
<dbReference type="InterPro" id="IPR003395">
    <property type="entry name" value="RecF/RecN/SMC_N"/>
</dbReference>
<dbReference type="PANTHER" id="PTHR43977">
    <property type="entry name" value="STRUCTURAL MAINTENANCE OF CHROMOSOMES PROTEIN 3"/>
    <property type="match status" value="1"/>
</dbReference>
<sequence length="1189" mass="137742">MHLKRLESVGFKSFAERINVDFVPGVTAVVGPNGSGKSNITDAIRWVLGEQSMKSLRGSKMEDIIFQGSDSRSPLNIAEVTLVLDNKDQRVPLDYEEVSVTRRVYRSGESEFYINKQVCRLKDIVDLFIDSGLGREAFSIISQGRVEEILSSKAEERRVIFEEAAGVLKYKQRKKKAEYKLAETQENLNRVEDIVYEIEQQLDPLEEQSKKAKEYQTLQAELQETEISVLITEMEQIHQEWQQVLENLAVNEKKQKEQSEAIRLIETDVAKEKKHIQQYETEIEQLQTDLLDITERLEKFEGKKQLFDERSKHADENKEKLVQQLDRVTSNVRVLEKQKINEQEKLAQLEAEKTDTLARKKELEKKLAMRPEDVANRIEDLKAEYIELLNQQAAYRNEKQSVDRQQEQIEAKNNSQSMKFKDMLTERNELQDKQTAAEEVLQTYQNQLEKKAQQLKTLKAELQSERTQYEEAQSKLYQGYQYIEKVKSKKEMLEEMKEDFQGFFQGVRQVLRAREEGKLKDIEGAVIELMDVPKDYITAVETVLGGQAQNIVVETDQAAREAINWLKKTNSGRATFLPLKSIQPRFLSSEGKQEVREHPGFVGVASDLVQPKAKKYEKAVQHLMGNVVIAKTLRDANDIAIKLHRRYRIVTLDGDMVHPGGSMSGGAQKKQNQSLFTREKDLQELHARLAEYKQKTEQFEQGVQKKKDYLRELDEKISDTEQEVQKMQKEVQESQADFQTFQAKLTSINDNLSIYDMDKKQNEQSRTELADRNKVLTKELEEINIKLQTVQKEVDDLTEEEAKLKETQGKLQDAFYEIKVTLAEQEERFKNQKANTKALETQLERAIEEKKQVDEELETITAIKNQEETEEEMEEKIVNARTSKQRLTESIEKLRTKRKESLDKQQSLEAKLKEAQEQYSVTNEHYQKQEVKSNRLDVELDNHLQQLEKEYLMTYELAKRDYAKVENMDEAKAVVSRLKDKINQLGTINLGAIDEYERISERYQFLKEQRDDLVEGKRTLYTVIEEMDTEMKERFSATFSKIKEEFSQVFMHLFGGGHAELKLTNPDNLLETGVDIIAQPPGKKLQHLSLLSGGERALTAIALLFSILRVRPVPFCILDEVEAALDEANVVRFARYVKQFSKDTQFIVITHRKGTMEEADVLYGVTMQESGVSRLVSVRLEDTKELIQS</sequence>
<dbReference type="InterPro" id="IPR010935">
    <property type="entry name" value="SMC_hinge"/>
</dbReference>
<evidence type="ECO:0000256" key="3">
    <source>
        <dbReference type="ARBA" id="ARBA00022741"/>
    </source>
</evidence>
<dbReference type="CDD" id="cd03278">
    <property type="entry name" value="ABC_SMC_barmotin"/>
    <property type="match status" value="2"/>
</dbReference>
<dbReference type="InterPro" id="IPR011890">
    <property type="entry name" value="SMC_prok"/>
</dbReference>
<dbReference type="SUPFAM" id="SSF57997">
    <property type="entry name" value="Tropomyosin"/>
    <property type="match status" value="1"/>
</dbReference>
<dbReference type="RefSeq" id="WP_042535082.1">
    <property type="nucleotide sequence ID" value="NZ_CDGG01000001.1"/>
</dbReference>
<reference evidence="9 10" key="1">
    <citation type="submission" date="2014-11" db="EMBL/GenBank/DDBJ databases">
        <authorList>
            <person name="Urmite Genomes Urmite Genomes"/>
        </authorList>
    </citation>
    <scope>NUCLEOTIDE SEQUENCE [LARGE SCALE GENOMIC DNA]</scope>
    <source>
        <strain evidence="9 10">Oc5</strain>
    </source>
</reference>
<keyword evidence="6 7" id="KW-0238">DNA-binding</keyword>
<keyword evidence="5 7" id="KW-0175">Coiled coil</keyword>
<comment type="similarity">
    <text evidence="7">Belongs to the SMC family.</text>
</comment>
<dbReference type="SUPFAM" id="SSF52540">
    <property type="entry name" value="P-loop containing nucleoside triphosphate hydrolases"/>
    <property type="match status" value="1"/>
</dbReference>
<dbReference type="SMART" id="SM00968">
    <property type="entry name" value="SMC_hinge"/>
    <property type="match status" value="1"/>
</dbReference>
<dbReference type="GO" id="GO:0003677">
    <property type="term" value="F:DNA binding"/>
    <property type="evidence" value="ECO:0007669"/>
    <property type="project" value="UniProtKB-UniRule"/>
</dbReference>
<dbReference type="STRING" id="545501.BN997_04272"/>
<dbReference type="FunFam" id="3.40.50.300:FF:000984">
    <property type="entry name" value="Chromosome partition protein Smc"/>
    <property type="match status" value="1"/>
</dbReference>
<keyword evidence="4 7" id="KW-0067">ATP-binding</keyword>